<dbReference type="SMART" id="SM00421">
    <property type="entry name" value="HTH_LUXR"/>
    <property type="match status" value="1"/>
</dbReference>
<evidence type="ECO:0000256" key="3">
    <source>
        <dbReference type="SAM" id="MobiDB-lite"/>
    </source>
</evidence>
<dbReference type="PROSITE" id="PS00622">
    <property type="entry name" value="HTH_LUXR_1"/>
    <property type="match status" value="1"/>
</dbReference>
<dbReference type="InterPro" id="IPR016032">
    <property type="entry name" value="Sig_transdc_resp-reg_C-effctor"/>
</dbReference>
<dbReference type="PROSITE" id="PS50043">
    <property type="entry name" value="HTH_LUXR_2"/>
    <property type="match status" value="1"/>
</dbReference>
<keyword evidence="7" id="KW-1185">Reference proteome</keyword>
<gene>
    <name evidence="6" type="ORF">JQN70_12455</name>
</gene>
<comment type="caution">
    <text evidence="6">The sequence shown here is derived from an EMBL/GenBank/DDBJ whole genome shotgun (WGS) entry which is preliminary data.</text>
</comment>
<dbReference type="SMART" id="SM00448">
    <property type="entry name" value="REC"/>
    <property type="match status" value="1"/>
</dbReference>
<dbReference type="PROSITE" id="PS50110">
    <property type="entry name" value="RESPONSE_REGULATORY"/>
    <property type="match status" value="1"/>
</dbReference>
<accession>A0ABS2CMU2</accession>
<evidence type="ECO:0000313" key="6">
    <source>
        <dbReference type="EMBL" id="MBM6401204.1"/>
    </source>
</evidence>
<dbReference type="EMBL" id="JAFDVD010000013">
    <property type="protein sequence ID" value="MBM6401204.1"/>
    <property type="molecule type" value="Genomic_DNA"/>
</dbReference>
<evidence type="ECO:0000259" key="4">
    <source>
        <dbReference type="PROSITE" id="PS50043"/>
    </source>
</evidence>
<dbReference type="InterPro" id="IPR000792">
    <property type="entry name" value="Tscrpt_reg_LuxR_C"/>
</dbReference>
<feature type="region of interest" description="Disordered" evidence="3">
    <location>
        <begin position="1"/>
        <end position="21"/>
    </location>
</feature>
<organism evidence="6 7">
    <name type="scientific">Phycicoccus sonneratiae</name>
    <dbReference type="NCBI Taxonomy" id="2807628"/>
    <lineage>
        <taxon>Bacteria</taxon>
        <taxon>Bacillati</taxon>
        <taxon>Actinomycetota</taxon>
        <taxon>Actinomycetes</taxon>
        <taxon>Micrococcales</taxon>
        <taxon>Intrasporangiaceae</taxon>
        <taxon>Phycicoccus</taxon>
    </lineage>
</organism>
<dbReference type="InterPro" id="IPR039420">
    <property type="entry name" value="WalR-like"/>
</dbReference>
<dbReference type="Proteomes" id="UP001430172">
    <property type="component" value="Unassembled WGS sequence"/>
</dbReference>
<reference evidence="6" key="1">
    <citation type="submission" date="2021-02" db="EMBL/GenBank/DDBJ databases">
        <title>Phycicoccus sp. MQZ13P-5T, whole genome shotgun sequence.</title>
        <authorList>
            <person name="Tuo L."/>
        </authorList>
    </citation>
    <scope>NUCLEOTIDE SEQUENCE</scope>
    <source>
        <strain evidence="6">MQZ13P-5</strain>
    </source>
</reference>
<evidence type="ECO:0000256" key="2">
    <source>
        <dbReference type="PROSITE-ProRule" id="PRU00169"/>
    </source>
</evidence>
<dbReference type="PRINTS" id="PR00038">
    <property type="entry name" value="HTHLUXR"/>
</dbReference>
<dbReference type="InterPro" id="IPR001789">
    <property type="entry name" value="Sig_transdc_resp-reg_receiver"/>
</dbReference>
<feature type="domain" description="Response regulatory" evidence="5">
    <location>
        <begin position="30"/>
        <end position="142"/>
    </location>
</feature>
<dbReference type="Pfam" id="PF00072">
    <property type="entry name" value="Response_reg"/>
    <property type="match status" value="1"/>
</dbReference>
<protein>
    <submittedName>
        <fullName evidence="6">Response regulator transcription factor</fullName>
    </submittedName>
</protein>
<dbReference type="CDD" id="cd06170">
    <property type="entry name" value="LuxR_C_like"/>
    <property type="match status" value="1"/>
</dbReference>
<keyword evidence="2" id="KW-0597">Phosphoprotein</keyword>
<dbReference type="Gene3D" id="3.40.50.2300">
    <property type="match status" value="1"/>
</dbReference>
<feature type="modified residue" description="4-aspartylphosphate" evidence="2">
    <location>
        <position position="81"/>
    </location>
</feature>
<proteinExistence type="predicted"/>
<sequence>MPRAGVGPGPRARRRRGPGVNGAAAPEHLRILIAEDVDLVAEAFEALLGTEPGFEVVGRVARGDEVRAAVDRLRPDVAVLDVDLPGATGIEAAAEVRDCAVLLLTALEGPGHLQRALAAGARGYLLKTTTATRLVEAIRTVAAGGTAIDPDLAVEALRSGPSPLTEREVDVLRLVGLGRSTEDIATELHLSRGTVRNYLSNAMTRLDATSRAQAFAVAERRGWL</sequence>
<feature type="domain" description="HTH luxR-type" evidence="4">
    <location>
        <begin position="157"/>
        <end position="222"/>
    </location>
</feature>
<dbReference type="PANTHER" id="PTHR43214:SF42">
    <property type="entry name" value="TRANSCRIPTIONAL REGULATORY PROTEIN DESR"/>
    <property type="match status" value="1"/>
</dbReference>
<name>A0ABS2CMU2_9MICO</name>
<dbReference type="InterPro" id="IPR011006">
    <property type="entry name" value="CheY-like_superfamily"/>
</dbReference>
<evidence type="ECO:0000256" key="1">
    <source>
        <dbReference type="ARBA" id="ARBA00023125"/>
    </source>
</evidence>
<dbReference type="Pfam" id="PF00196">
    <property type="entry name" value="GerE"/>
    <property type="match status" value="1"/>
</dbReference>
<dbReference type="SUPFAM" id="SSF52172">
    <property type="entry name" value="CheY-like"/>
    <property type="match status" value="1"/>
</dbReference>
<dbReference type="PANTHER" id="PTHR43214">
    <property type="entry name" value="TWO-COMPONENT RESPONSE REGULATOR"/>
    <property type="match status" value="1"/>
</dbReference>
<keyword evidence="1" id="KW-0238">DNA-binding</keyword>
<evidence type="ECO:0000259" key="5">
    <source>
        <dbReference type="PROSITE" id="PS50110"/>
    </source>
</evidence>
<dbReference type="SUPFAM" id="SSF46894">
    <property type="entry name" value="C-terminal effector domain of the bipartite response regulators"/>
    <property type="match status" value="1"/>
</dbReference>
<evidence type="ECO:0000313" key="7">
    <source>
        <dbReference type="Proteomes" id="UP001430172"/>
    </source>
</evidence>